<dbReference type="Proteomes" id="UP001153069">
    <property type="component" value="Unassembled WGS sequence"/>
</dbReference>
<feature type="region of interest" description="Disordered" evidence="2">
    <location>
        <begin position="102"/>
        <end position="125"/>
    </location>
</feature>
<feature type="region of interest" description="Disordered" evidence="2">
    <location>
        <begin position="188"/>
        <end position="243"/>
    </location>
</feature>
<dbReference type="PROSITE" id="PS50076">
    <property type="entry name" value="DNAJ_2"/>
    <property type="match status" value="1"/>
</dbReference>
<evidence type="ECO:0000256" key="3">
    <source>
        <dbReference type="SAM" id="SignalP"/>
    </source>
</evidence>
<dbReference type="SUPFAM" id="SSF46565">
    <property type="entry name" value="Chaperone J-domain"/>
    <property type="match status" value="1"/>
</dbReference>
<dbReference type="InterPro" id="IPR051339">
    <property type="entry name" value="DnaJ_subfamily_B"/>
</dbReference>
<evidence type="ECO:0000313" key="5">
    <source>
        <dbReference type="EMBL" id="CAB9521155.1"/>
    </source>
</evidence>
<dbReference type="PRINTS" id="PR00625">
    <property type="entry name" value="JDOMAIN"/>
</dbReference>
<sequence>MIRRRRQRVLSVPWLVWCLFLCATNFSLVRGASTGRNLYDVLGVSKRCSEKDLKKAYRKCCLKEHPDKGGNEDKFKEIQKAYDVLSDSQQRQMYDQFGEAALNHGQGQGGTGSTSTGTGGPNVNVPPFFTAGQYQSQSQGQNQMPNFFSSNNFQGFQGNFPGNLGGLFGGDGTTGTADGINLQDLFRGASRSTGTGSTGGRKNGGNGIDLDFSDILRQMGQGQGQQGPSSASYNNNNHYNNHRQMQPITKDCPCSLEELATGATKKLKVAFAKDRSKIYTIQLKKGWKPGTKVKFEASRINNSWLPPITFIIQEKKHPFLERRGDDLVHRYNLDQMQHLGGSNEENTSTSSIHIELVLPDGEAWSRTLPKKSSFLRHGQSLTITGKGMPIKGGPKRGNLIIEFYKESNTKSNSSSASKAKHRRS</sequence>
<dbReference type="Pfam" id="PF01556">
    <property type="entry name" value="DnaJ_C"/>
    <property type="match status" value="1"/>
</dbReference>
<reference evidence="5" key="1">
    <citation type="submission" date="2020-06" db="EMBL/GenBank/DDBJ databases">
        <authorList>
            <consortium name="Plant Systems Biology data submission"/>
        </authorList>
    </citation>
    <scope>NUCLEOTIDE SEQUENCE</scope>
    <source>
        <strain evidence="5">D6</strain>
    </source>
</reference>
<dbReference type="Gene3D" id="2.60.260.20">
    <property type="entry name" value="Urease metallochaperone UreE, N-terminal domain"/>
    <property type="match status" value="2"/>
</dbReference>
<organism evidence="5 6">
    <name type="scientific">Seminavis robusta</name>
    <dbReference type="NCBI Taxonomy" id="568900"/>
    <lineage>
        <taxon>Eukaryota</taxon>
        <taxon>Sar</taxon>
        <taxon>Stramenopiles</taxon>
        <taxon>Ochrophyta</taxon>
        <taxon>Bacillariophyta</taxon>
        <taxon>Bacillariophyceae</taxon>
        <taxon>Bacillariophycidae</taxon>
        <taxon>Naviculales</taxon>
        <taxon>Naviculaceae</taxon>
        <taxon>Seminavis</taxon>
    </lineage>
</organism>
<dbReference type="SMART" id="SM00271">
    <property type="entry name" value="DnaJ"/>
    <property type="match status" value="1"/>
</dbReference>
<dbReference type="InterPro" id="IPR002939">
    <property type="entry name" value="DnaJ_C"/>
</dbReference>
<dbReference type="GO" id="GO:0005829">
    <property type="term" value="C:cytosol"/>
    <property type="evidence" value="ECO:0007669"/>
    <property type="project" value="TreeGrafter"/>
</dbReference>
<dbReference type="EMBL" id="CAICTM010001167">
    <property type="protein sequence ID" value="CAB9521155.1"/>
    <property type="molecule type" value="Genomic_DNA"/>
</dbReference>
<dbReference type="GO" id="GO:0006457">
    <property type="term" value="P:protein folding"/>
    <property type="evidence" value="ECO:0007669"/>
    <property type="project" value="InterPro"/>
</dbReference>
<evidence type="ECO:0000256" key="2">
    <source>
        <dbReference type="SAM" id="MobiDB-lite"/>
    </source>
</evidence>
<dbReference type="GO" id="GO:0051082">
    <property type="term" value="F:unfolded protein binding"/>
    <property type="evidence" value="ECO:0007669"/>
    <property type="project" value="InterPro"/>
</dbReference>
<dbReference type="Gene3D" id="1.10.287.110">
    <property type="entry name" value="DnaJ domain"/>
    <property type="match status" value="1"/>
</dbReference>
<evidence type="ECO:0000313" key="6">
    <source>
        <dbReference type="Proteomes" id="UP001153069"/>
    </source>
</evidence>
<feature type="chain" id="PRO_5040129351" evidence="3">
    <location>
        <begin position="32"/>
        <end position="424"/>
    </location>
</feature>
<feature type="compositionally biased region" description="Gly residues" evidence="2">
    <location>
        <begin position="196"/>
        <end position="207"/>
    </location>
</feature>
<dbReference type="InterPro" id="IPR001623">
    <property type="entry name" value="DnaJ_domain"/>
</dbReference>
<gene>
    <name evidence="5" type="ORF">SEMRO_1169_G248590.1</name>
</gene>
<dbReference type="InterPro" id="IPR018253">
    <property type="entry name" value="DnaJ_domain_CS"/>
</dbReference>
<dbReference type="AlphaFoldDB" id="A0A9N8HQI6"/>
<evidence type="ECO:0000256" key="1">
    <source>
        <dbReference type="ARBA" id="ARBA00023186"/>
    </source>
</evidence>
<feature type="signal peptide" evidence="3">
    <location>
        <begin position="1"/>
        <end position="31"/>
    </location>
</feature>
<dbReference type="PROSITE" id="PS00636">
    <property type="entry name" value="DNAJ_1"/>
    <property type="match status" value="1"/>
</dbReference>
<dbReference type="InterPro" id="IPR036869">
    <property type="entry name" value="J_dom_sf"/>
</dbReference>
<dbReference type="CDD" id="cd06257">
    <property type="entry name" value="DnaJ"/>
    <property type="match status" value="1"/>
</dbReference>
<keyword evidence="3" id="KW-0732">Signal</keyword>
<protein>
    <submittedName>
        <fullName evidence="5">Protein DnaJ</fullName>
    </submittedName>
</protein>
<name>A0A9N8HQI6_9STRA</name>
<feature type="domain" description="J" evidence="4">
    <location>
        <begin position="37"/>
        <end position="98"/>
    </location>
</feature>
<keyword evidence="1" id="KW-0143">Chaperone</keyword>
<dbReference type="SUPFAM" id="SSF49493">
    <property type="entry name" value="HSP40/DnaJ peptide-binding domain"/>
    <property type="match status" value="2"/>
</dbReference>
<comment type="caution">
    <text evidence="5">The sequence shown here is derived from an EMBL/GenBank/DDBJ whole genome shotgun (WGS) entry which is preliminary data.</text>
</comment>
<dbReference type="GO" id="GO:0051087">
    <property type="term" value="F:protein-folding chaperone binding"/>
    <property type="evidence" value="ECO:0007669"/>
    <property type="project" value="TreeGrafter"/>
</dbReference>
<dbReference type="InterPro" id="IPR008971">
    <property type="entry name" value="HSP40/DnaJ_pept-bd"/>
</dbReference>
<accession>A0A9N8HQI6</accession>
<dbReference type="OrthoDB" id="550424at2759"/>
<keyword evidence="6" id="KW-1185">Reference proteome</keyword>
<dbReference type="PANTHER" id="PTHR24078:SF553">
    <property type="entry name" value="DNAJ HOMOLOG SUBFAMILY B MEMBER 5"/>
    <property type="match status" value="1"/>
</dbReference>
<dbReference type="PANTHER" id="PTHR24078">
    <property type="entry name" value="DNAJ HOMOLOG SUBFAMILY C MEMBER"/>
    <property type="match status" value="1"/>
</dbReference>
<dbReference type="CDD" id="cd10747">
    <property type="entry name" value="DnaJ_C"/>
    <property type="match status" value="1"/>
</dbReference>
<proteinExistence type="predicted"/>
<evidence type="ECO:0000259" key="4">
    <source>
        <dbReference type="PROSITE" id="PS50076"/>
    </source>
</evidence>
<dbReference type="Pfam" id="PF00226">
    <property type="entry name" value="DnaJ"/>
    <property type="match status" value="1"/>
</dbReference>
<feature type="compositionally biased region" description="Gly residues" evidence="2">
    <location>
        <begin position="106"/>
        <end position="120"/>
    </location>
</feature>